<gene>
    <name evidence="2" type="ORF">g.7784</name>
</gene>
<sequence>MGSCTHYCLIMSFSLVILITESNCYDRAKNESEVKRAVCEACEMFVGYFYDAMERTGGYSYGGGDSAWEKEHLGSYVTSEIRFIEIQEGMCDNVINKYMCVRLSELWEDYLETWWLHGRQDTPDLVQYLCVDRVKLCPAF</sequence>
<evidence type="ECO:0000313" key="2">
    <source>
        <dbReference type="EMBL" id="JAT07879.1"/>
    </source>
</evidence>
<accession>A0A1B6K8T9</accession>
<keyword evidence="1" id="KW-0732">Signal</keyword>
<organism evidence="2">
    <name type="scientific">Graphocephala atropunctata</name>
    <dbReference type="NCBI Taxonomy" id="36148"/>
    <lineage>
        <taxon>Eukaryota</taxon>
        <taxon>Metazoa</taxon>
        <taxon>Ecdysozoa</taxon>
        <taxon>Arthropoda</taxon>
        <taxon>Hexapoda</taxon>
        <taxon>Insecta</taxon>
        <taxon>Pterygota</taxon>
        <taxon>Neoptera</taxon>
        <taxon>Paraneoptera</taxon>
        <taxon>Hemiptera</taxon>
        <taxon>Auchenorrhyncha</taxon>
        <taxon>Membracoidea</taxon>
        <taxon>Cicadellidae</taxon>
        <taxon>Cicadellinae</taxon>
        <taxon>Cicadellini</taxon>
        <taxon>Graphocephala</taxon>
    </lineage>
</organism>
<evidence type="ECO:0008006" key="3">
    <source>
        <dbReference type="Google" id="ProtNLM"/>
    </source>
</evidence>
<protein>
    <recommendedName>
        <fullName evidence="3">Saposin B-type domain-containing protein</fullName>
    </recommendedName>
</protein>
<name>A0A1B6K8T9_9HEMI</name>
<feature type="chain" id="PRO_5008586505" description="Saposin B-type domain-containing protein" evidence="1">
    <location>
        <begin position="25"/>
        <end position="140"/>
    </location>
</feature>
<feature type="signal peptide" evidence="1">
    <location>
        <begin position="1"/>
        <end position="24"/>
    </location>
</feature>
<reference evidence="2" key="1">
    <citation type="submission" date="2015-11" db="EMBL/GenBank/DDBJ databases">
        <title>De novo transcriptome assembly of four potential Pierce s Disease insect vectors from Arizona vineyards.</title>
        <authorList>
            <person name="Tassone E.E."/>
        </authorList>
    </citation>
    <scope>NUCLEOTIDE SEQUENCE</scope>
</reference>
<dbReference type="AlphaFoldDB" id="A0A1B6K8T9"/>
<dbReference type="EMBL" id="GEBQ01032098">
    <property type="protein sequence ID" value="JAT07879.1"/>
    <property type="molecule type" value="Transcribed_RNA"/>
</dbReference>
<evidence type="ECO:0000256" key="1">
    <source>
        <dbReference type="SAM" id="SignalP"/>
    </source>
</evidence>
<proteinExistence type="predicted"/>